<feature type="transmembrane region" description="Helical" evidence="1">
    <location>
        <begin position="132"/>
        <end position="153"/>
    </location>
</feature>
<protein>
    <submittedName>
        <fullName evidence="2">Uncharacterized protein</fullName>
    </submittedName>
</protein>
<feature type="transmembrane region" description="Helical" evidence="1">
    <location>
        <begin position="20"/>
        <end position="44"/>
    </location>
</feature>
<evidence type="ECO:0000313" key="3">
    <source>
        <dbReference type="Proteomes" id="UP000055060"/>
    </source>
</evidence>
<reference evidence="2" key="1">
    <citation type="submission" date="2015-07" db="EMBL/GenBank/DDBJ databases">
        <title>Draft Genome Sequences of Anaerolinea thermolimosa IMO-1, Bellilinea caldifistulae GOMI-1, Leptolinea tardivitalis YMTK-2, Levilinea saccharolytica KIBI-1,Longilinea arvoryzae KOME-1, Previously Described as Members of the Anaerolineaceae (Chloroflexi).</title>
        <authorList>
            <person name="Sekiguchi Y."/>
            <person name="Ohashi A."/>
            <person name="Matsuura N."/>
            <person name="Tourlousse M.D."/>
        </authorList>
    </citation>
    <scope>NUCLEOTIDE SEQUENCE [LARGE SCALE GENOMIC DNA]</scope>
    <source>
        <strain evidence="2">KOME-1</strain>
    </source>
</reference>
<keyword evidence="3" id="KW-1185">Reference proteome</keyword>
<sequence length="329" mass="36020">MENQPKLLNPPPRLTTALIGGFNAVANHVYLILPPIILDVFLWLGPRISLERILSPVIDDMNTTLQQLGSADMTQLMSTSFNLWKQFAEQFNFFSLLRTLPVGIPSLMAGSVDPATPLGGFTRLEVNSTAGMMLIGLVMVIFGLLLGCFYFSAVSRSSNGEKGFIFLRCSAWQAAQTVLLTLLSIALILTLALPGMFVISLVTLISPTLATIALFLVGLLAFWFLIPLVFSPHGIFTRQQNAVTSMLTSVRLVRYLMPSVSLFILVAILLIQGLNQLWSVPPANSWLTLVGIAGHAFIATSMLSASFVFYRSATAWLEENLSHMAQVRI</sequence>
<evidence type="ECO:0000313" key="2">
    <source>
        <dbReference type="EMBL" id="GAP14102.1"/>
    </source>
</evidence>
<dbReference type="STRING" id="360412.LARV_01864"/>
<feature type="transmembrane region" description="Helical" evidence="1">
    <location>
        <begin position="252"/>
        <end position="274"/>
    </location>
</feature>
<dbReference type="EMBL" id="DF967972">
    <property type="protein sequence ID" value="GAP14102.1"/>
    <property type="molecule type" value="Genomic_DNA"/>
</dbReference>
<feature type="transmembrane region" description="Helical" evidence="1">
    <location>
        <begin position="286"/>
        <end position="310"/>
    </location>
</feature>
<accession>A0A0S7BHY0</accession>
<organism evidence="2">
    <name type="scientific">Longilinea arvoryzae</name>
    <dbReference type="NCBI Taxonomy" id="360412"/>
    <lineage>
        <taxon>Bacteria</taxon>
        <taxon>Bacillati</taxon>
        <taxon>Chloroflexota</taxon>
        <taxon>Anaerolineae</taxon>
        <taxon>Anaerolineales</taxon>
        <taxon>Anaerolineaceae</taxon>
        <taxon>Longilinea</taxon>
    </lineage>
</organism>
<proteinExistence type="predicted"/>
<name>A0A0S7BHY0_9CHLR</name>
<keyword evidence="1" id="KW-0472">Membrane</keyword>
<dbReference type="RefSeq" id="WP_075073390.1">
    <property type="nucleotide sequence ID" value="NZ_DF967972.1"/>
</dbReference>
<keyword evidence="1" id="KW-0812">Transmembrane</keyword>
<dbReference type="OrthoDB" id="161474at2"/>
<dbReference type="AlphaFoldDB" id="A0A0S7BHY0"/>
<feature type="transmembrane region" description="Helical" evidence="1">
    <location>
        <begin position="208"/>
        <end position="231"/>
    </location>
</feature>
<gene>
    <name evidence="2" type="ORF">LARV_01864</name>
</gene>
<dbReference type="Proteomes" id="UP000055060">
    <property type="component" value="Unassembled WGS sequence"/>
</dbReference>
<keyword evidence="1" id="KW-1133">Transmembrane helix</keyword>
<feature type="transmembrane region" description="Helical" evidence="1">
    <location>
        <begin position="174"/>
        <end position="202"/>
    </location>
</feature>
<evidence type="ECO:0000256" key="1">
    <source>
        <dbReference type="SAM" id="Phobius"/>
    </source>
</evidence>